<keyword evidence="2" id="KW-1185">Reference proteome</keyword>
<dbReference type="OrthoDB" id="9805604at2"/>
<dbReference type="Gene3D" id="3.90.550.10">
    <property type="entry name" value="Spore Coat Polysaccharide Biosynthesis Protein SpsA, Chain A"/>
    <property type="match status" value="1"/>
</dbReference>
<dbReference type="GO" id="GO:0008781">
    <property type="term" value="F:N-acylneuraminate cytidylyltransferase activity"/>
    <property type="evidence" value="ECO:0007669"/>
    <property type="project" value="TreeGrafter"/>
</dbReference>
<gene>
    <name evidence="1" type="ORF">GCWU0000282_001164</name>
</gene>
<dbReference type="eggNOG" id="COG1083">
    <property type="taxonomic scope" value="Bacteria"/>
</dbReference>
<evidence type="ECO:0000313" key="1">
    <source>
        <dbReference type="EMBL" id="ESL03996.1"/>
    </source>
</evidence>
<sequence>MKNIAIITARSGSKGLKDKNIKELNEKPLMAYSIEAALVSGCFDEVMVSTDSEKYAEIAQKYGAKVPFLRSEELSGDRAGSWETVEEVLCKYLELNKTFDTVCLLQPTSPLRESSDIINAYKLFAEKQAGAVTGVSEPEHSPLWCNTLPESLSMSEFRDKTYDLVQRQQLPVYYRINGAMYIRRIIYDKMQIKLEKEPEFAYIMSRDKSIDIDTEMDFIVAELYLKRRNIN</sequence>
<accession>V2Y8J5</accession>
<dbReference type="HOGENOM" id="CLU_042930_1_1_9"/>
<dbReference type="STRING" id="592026.GCWU0000282_001164"/>
<comment type="caution">
    <text evidence="1">The sequence shown here is derived from an EMBL/GenBank/DDBJ whole genome shotgun (WGS) entry which is preliminary data.</text>
</comment>
<dbReference type="RefSeq" id="WP_023354045.1">
    <property type="nucleotide sequence ID" value="NZ_KI535367.1"/>
</dbReference>
<dbReference type="Proteomes" id="UP000018227">
    <property type="component" value="Unassembled WGS sequence"/>
</dbReference>
<dbReference type="PANTHER" id="PTHR21485">
    <property type="entry name" value="HAD SUPERFAMILY MEMBERS CMAS AND KDSC"/>
    <property type="match status" value="1"/>
</dbReference>
<dbReference type="CDD" id="cd02513">
    <property type="entry name" value="CMP-NeuAc_Synthase"/>
    <property type="match status" value="1"/>
</dbReference>
<dbReference type="AlphaFoldDB" id="V2Y8J5"/>
<dbReference type="PANTHER" id="PTHR21485:SF6">
    <property type="entry name" value="N-ACYLNEURAMINATE CYTIDYLYLTRANSFERASE-RELATED"/>
    <property type="match status" value="1"/>
</dbReference>
<organism evidence="1 2">
    <name type="scientific">Catonella morbi ATCC 51271</name>
    <dbReference type="NCBI Taxonomy" id="592026"/>
    <lineage>
        <taxon>Bacteria</taxon>
        <taxon>Bacillati</taxon>
        <taxon>Bacillota</taxon>
        <taxon>Clostridia</taxon>
        <taxon>Lachnospirales</taxon>
        <taxon>Lachnospiraceae</taxon>
        <taxon>Catonella</taxon>
    </lineage>
</organism>
<dbReference type="InterPro" id="IPR050793">
    <property type="entry name" value="CMP-NeuNAc_synthase"/>
</dbReference>
<protein>
    <submittedName>
        <fullName evidence="1">Putative N-acylneuraminate cytidylyltransferase</fullName>
    </submittedName>
</protein>
<dbReference type="Pfam" id="PF02348">
    <property type="entry name" value="CTP_transf_3"/>
    <property type="match status" value="1"/>
</dbReference>
<name>V2Y8J5_9FIRM</name>
<reference evidence="1 2" key="1">
    <citation type="submission" date="2013-06" db="EMBL/GenBank/DDBJ databases">
        <authorList>
            <person name="Weinstock G."/>
            <person name="Sodergren E."/>
            <person name="Clifton S."/>
            <person name="Fulton L."/>
            <person name="Fulton B."/>
            <person name="Courtney L."/>
            <person name="Fronick C."/>
            <person name="Harrison M."/>
            <person name="Strong C."/>
            <person name="Farmer C."/>
            <person name="Delahaunty K."/>
            <person name="Markovic C."/>
            <person name="Hall O."/>
            <person name="Minx P."/>
            <person name="Tomlinson C."/>
            <person name="Mitreva M."/>
            <person name="Nelson J."/>
            <person name="Hou S."/>
            <person name="Wollam A."/>
            <person name="Pepin K.H."/>
            <person name="Johnson M."/>
            <person name="Bhonagiri V."/>
            <person name="Nash W.E."/>
            <person name="Warren W."/>
            <person name="Chinwalla A."/>
            <person name="Mardis E.R."/>
            <person name="Wilson R.K."/>
        </authorList>
    </citation>
    <scope>NUCLEOTIDE SEQUENCE [LARGE SCALE GENOMIC DNA]</scope>
    <source>
        <strain evidence="1 2">ATCC 51271</strain>
    </source>
</reference>
<keyword evidence="1" id="KW-0808">Transferase</keyword>
<dbReference type="SUPFAM" id="SSF53448">
    <property type="entry name" value="Nucleotide-diphospho-sugar transferases"/>
    <property type="match status" value="1"/>
</dbReference>
<keyword evidence="1" id="KW-0548">Nucleotidyltransferase</keyword>
<dbReference type="EMBL" id="ACIL03000007">
    <property type="protein sequence ID" value="ESL03996.1"/>
    <property type="molecule type" value="Genomic_DNA"/>
</dbReference>
<dbReference type="InterPro" id="IPR003329">
    <property type="entry name" value="Cytidylyl_trans"/>
</dbReference>
<evidence type="ECO:0000313" key="2">
    <source>
        <dbReference type="Proteomes" id="UP000018227"/>
    </source>
</evidence>
<dbReference type="InterPro" id="IPR029044">
    <property type="entry name" value="Nucleotide-diphossugar_trans"/>
</dbReference>
<proteinExistence type="predicted"/>